<dbReference type="EMBL" id="FUYM01000011">
    <property type="protein sequence ID" value="SKC01980.1"/>
    <property type="molecule type" value="Genomic_DNA"/>
</dbReference>
<accession>A0A1T5G0T0</accession>
<organism evidence="1 2">
    <name type="scientific">Rhizorhabdus histidinilytica</name>
    <dbReference type="NCBI Taxonomy" id="439228"/>
    <lineage>
        <taxon>Bacteria</taxon>
        <taxon>Pseudomonadati</taxon>
        <taxon>Pseudomonadota</taxon>
        <taxon>Alphaproteobacteria</taxon>
        <taxon>Sphingomonadales</taxon>
        <taxon>Sphingomonadaceae</taxon>
        <taxon>Rhizorhabdus</taxon>
    </lineage>
</organism>
<gene>
    <name evidence="1" type="ORF">SAMN06295920_111131</name>
</gene>
<dbReference type="AlphaFoldDB" id="A0A1T5G0T0"/>
<evidence type="ECO:0008006" key="3">
    <source>
        <dbReference type="Google" id="ProtNLM"/>
    </source>
</evidence>
<dbReference type="InterPro" id="IPR011051">
    <property type="entry name" value="RmlC_Cupin_sf"/>
</dbReference>
<protein>
    <recommendedName>
        <fullName evidence="3">Cupin domain-containing protein</fullName>
    </recommendedName>
</protein>
<dbReference type="Proteomes" id="UP000189818">
    <property type="component" value="Unassembled WGS sequence"/>
</dbReference>
<dbReference type="Gene3D" id="2.60.120.10">
    <property type="entry name" value="Jelly Rolls"/>
    <property type="match status" value="1"/>
</dbReference>
<keyword evidence="2" id="KW-1185">Reference proteome</keyword>
<dbReference type="RefSeq" id="WP_079650136.1">
    <property type="nucleotide sequence ID" value="NZ_FUYM01000011.1"/>
</dbReference>
<evidence type="ECO:0000313" key="2">
    <source>
        <dbReference type="Proteomes" id="UP000189818"/>
    </source>
</evidence>
<reference evidence="2" key="1">
    <citation type="submission" date="2017-02" db="EMBL/GenBank/DDBJ databases">
        <authorList>
            <person name="Varghese N."/>
            <person name="Submissions S."/>
        </authorList>
    </citation>
    <scope>NUCLEOTIDE SEQUENCE [LARGE SCALE GENOMIC DNA]</scope>
    <source>
        <strain evidence="2">UM2</strain>
    </source>
</reference>
<name>A0A1T5G0T0_9SPHN</name>
<dbReference type="OrthoDB" id="6958049at2"/>
<evidence type="ECO:0000313" key="1">
    <source>
        <dbReference type="EMBL" id="SKC01980.1"/>
    </source>
</evidence>
<dbReference type="STRING" id="439228.SAMN06295920_111131"/>
<dbReference type="SUPFAM" id="SSF51182">
    <property type="entry name" value="RmlC-like cupins"/>
    <property type="match status" value="2"/>
</dbReference>
<sequence length="235" mass="24667">MIGATLEQAMAANRVQSDGVASATDFIGERQIDSDTPQAFLVRAGAGHVIPGHFHAVDQFQIFVEGNAKLGRFELHPGSIHYTDAYTTYGPIIATEQGYAYFTLRPVSTTSYHQMPAEAKLLREARHTSGSKRRMLMGEVDEAAEAAAGIAPIFAQPDGVGAYRLSAAPGEALAFPAEASHGRFLLVISGSAEVDGQVYGPKSCLWAGEGEAFAPVVAGDEGVVAVLAAFGKQAA</sequence>
<dbReference type="InterPro" id="IPR014710">
    <property type="entry name" value="RmlC-like_jellyroll"/>
</dbReference>
<proteinExistence type="predicted"/>